<organism evidence="2 3">
    <name type="scientific">Streblomastix strix</name>
    <dbReference type="NCBI Taxonomy" id="222440"/>
    <lineage>
        <taxon>Eukaryota</taxon>
        <taxon>Metamonada</taxon>
        <taxon>Preaxostyla</taxon>
        <taxon>Oxymonadida</taxon>
        <taxon>Streblomastigidae</taxon>
        <taxon>Streblomastix</taxon>
    </lineage>
</organism>
<dbReference type="Gene3D" id="1.25.10.10">
    <property type="entry name" value="Leucine-rich Repeat Variant"/>
    <property type="match status" value="1"/>
</dbReference>
<evidence type="ECO:0000313" key="3">
    <source>
        <dbReference type="Proteomes" id="UP000324800"/>
    </source>
</evidence>
<sequence length="147" mass="17141">MKFIDLNSITRHLLQIVEGTEKEKQEIIRLKEQICEKQPFPVLLQLIEHSDINIVSDTICSIYNLLRSQTNTTQSNSQHPQFEIISSAGGIEKLYKLFSRNDQDKNVKDKAALCIEKNQDKDTEDEEDQKEYEEDEDEVKKILNQTD</sequence>
<name>A0A5J4VJY3_9EUKA</name>
<dbReference type="EMBL" id="SNRW01006521">
    <property type="protein sequence ID" value="KAA6382908.1"/>
    <property type="molecule type" value="Genomic_DNA"/>
</dbReference>
<feature type="compositionally biased region" description="Acidic residues" evidence="1">
    <location>
        <begin position="122"/>
        <end position="137"/>
    </location>
</feature>
<dbReference type="InterPro" id="IPR011989">
    <property type="entry name" value="ARM-like"/>
</dbReference>
<dbReference type="AlphaFoldDB" id="A0A5J4VJY3"/>
<dbReference type="SUPFAM" id="SSF48371">
    <property type="entry name" value="ARM repeat"/>
    <property type="match status" value="1"/>
</dbReference>
<dbReference type="Proteomes" id="UP000324800">
    <property type="component" value="Unassembled WGS sequence"/>
</dbReference>
<dbReference type="InterPro" id="IPR016024">
    <property type="entry name" value="ARM-type_fold"/>
</dbReference>
<protein>
    <submittedName>
        <fullName evidence="2">Uncharacterized protein</fullName>
    </submittedName>
</protein>
<proteinExistence type="predicted"/>
<evidence type="ECO:0000256" key="1">
    <source>
        <dbReference type="SAM" id="MobiDB-lite"/>
    </source>
</evidence>
<reference evidence="2 3" key="1">
    <citation type="submission" date="2019-03" db="EMBL/GenBank/DDBJ databases">
        <title>Single cell metagenomics reveals metabolic interactions within the superorganism composed of flagellate Streblomastix strix and complex community of Bacteroidetes bacteria on its surface.</title>
        <authorList>
            <person name="Treitli S.C."/>
            <person name="Kolisko M."/>
            <person name="Husnik F."/>
            <person name="Keeling P."/>
            <person name="Hampl V."/>
        </authorList>
    </citation>
    <scope>NUCLEOTIDE SEQUENCE [LARGE SCALE GENOMIC DNA]</scope>
    <source>
        <strain evidence="2">ST1C</strain>
    </source>
</reference>
<feature type="region of interest" description="Disordered" evidence="1">
    <location>
        <begin position="114"/>
        <end position="147"/>
    </location>
</feature>
<evidence type="ECO:0000313" key="2">
    <source>
        <dbReference type="EMBL" id="KAA6382908.1"/>
    </source>
</evidence>
<gene>
    <name evidence="2" type="ORF">EZS28_021565</name>
</gene>
<comment type="caution">
    <text evidence="2">The sequence shown here is derived from an EMBL/GenBank/DDBJ whole genome shotgun (WGS) entry which is preliminary data.</text>
</comment>
<accession>A0A5J4VJY3</accession>